<dbReference type="RefSeq" id="WP_100265834.1">
    <property type="nucleotide sequence ID" value="NZ_CP018800.1"/>
</dbReference>
<protein>
    <recommendedName>
        <fullName evidence="4">Transporter suffix domain-containing protein</fullName>
    </recommendedName>
</protein>
<keyword evidence="1" id="KW-1133">Transmembrane helix</keyword>
<dbReference type="OrthoDB" id="5298857at2"/>
<evidence type="ECO:0008006" key="4">
    <source>
        <dbReference type="Google" id="ProtNLM"/>
    </source>
</evidence>
<evidence type="ECO:0000313" key="3">
    <source>
        <dbReference type="Proteomes" id="UP000231637"/>
    </source>
</evidence>
<feature type="transmembrane region" description="Helical" evidence="1">
    <location>
        <begin position="12"/>
        <end position="36"/>
    </location>
</feature>
<dbReference type="Proteomes" id="UP000231637">
    <property type="component" value="Chromosome"/>
</dbReference>
<dbReference type="EMBL" id="CP018800">
    <property type="protein sequence ID" value="ATX82482.1"/>
    <property type="molecule type" value="Genomic_DNA"/>
</dbReference>
<name>A0A2K8L5W0_9PROT</name>
<feature type="transmembrane region" description="Helical" evidence="1">
    <location>
        <begin position="42"/>
        <end position="66"/>
    </location>
</feature>
<organism evidence="2 3">
    <name type="scientific">Mariprofundus ferrinatatus</name>
    <dbReference type="NCBI Taxonomy" id="1921087"/>
    <lineage>
        <taxon>Bacteria</taxon>
        <taxon>Pseudomonadati</taxon>
        <taxon>Pseudomonadota</taxon>
        <taxon>Candidatius Mariprofundia</taxon>
        <taxon>Mariprofundales</taxon>
        <taxon>Mariprofundaceae</taxon>
        <taxon>Mariprofundus</taxon>
    </lineage>
</organism>
<keyword evidence="1" id="KW-0472">Membrane</keyword>
<reference evidence="2 3" key="1">
    <citation type="submission" date="2016-12" db="EMBL/GenBank/DDBJ databases">
        <title>Isolation and genomic insights into novel planktonic Zetaproteobacteria from stratified waters of the Chesapeake Bay.</title>
        <authorList>
            <person name="McAllister S.M."/>
            <person name="Kato S."/>
            <person name="Chan C.S."/>
            <person name="Chiu B.K."/>
            <person name="Field E.K."/>
        </authorList>
    </citation>
    <scope>NUCLEOTIDE SEQUENCE [LARGE SCALE GENOMIC DNA]</scope>
    <source>
        <strain evidence="2 3">CP-8</strain>
    </source>
</reference>
<sequence>MPDGNSPNGFKRGLGLFLFWISWLLWGLMLVAPFLIDAEASTIAVAATTLLVAAELSFAASLLLLGRPFYDAFKAKLRPLWRRVRGSNE</sequence>
<evidence type="ECO:0000256" key="1">
    <source>
        <dbReference type="SAM" id="Phobius"/>
    </source>
</evidence>
<dbReference type="AlphaFoldDB" id="A0A2K8L5W0"/>
<keyword evidence="1" id="KW-0812">Transmembrane</keyword>
<gene>
    <name evidence="2" type="ORF">Ga0123462_1624</name>
</gene>
<evidence type="ECO:0000313" key="2">
    <source>
        <dbReference type="EMBL" id="ATX82482.1"/>
    </source>
</evidence>
<proteinExistence type="predicted"/>
<keyword evidence="3" id="KW-1185">Reference proteome</keyword>
<dbReference type="KEGG" id="mfn:Ga0123462_1624"/>
<accession>A0A2K8L5W0</accession>